<reference evidence="2" key="1">
    <citation type="journal article" date="2019" name="Int. J. Syst. Evol. Microbiol.">
        <title>The Global Catalogue of Microorganisms (GCM) 10K type strain sequencing project: providing services to taxonomists for standard genome sequencing and annotation.</title>
        <authorList>
            <consortium name="The Broad Institute Genomics Platform"/>
            <consortium name="The Broad Institute Genome Sequencing Center for Infectious Disease"/>
            <person name="Wu L."/>
            <person name="Ma J."/>
        </authorList>
    </citation>
    <scope>NUCLEOTIDE SEQUENCE [LARGE SCALE GENOMIC DNA]</scope>
    <source>
        <strain evidence="2">JCM 14902</strain>
    </source>
</reference>
<gene>
    <name evidence="1" type="ORF">GCM10009777_09920</name>
</gene>
<dbReference type="Proteomes" id="UP001500326">
    <property type="component" value="Unassembled WGS sequence"/>
</dbReference>
<evidence type="ECO:0000313" key="1">
    <source>
        <dbReference type="EMBL" id="GAA1978781.1"/>
    </source>
</evidence>
<accession>A0ABP5DH66</accession>
<dbReference type="EMBL" id="BAAAOH010000001">
    <property type="protein sequence ID" value="GAA1978781.1"/>
    <property type="molecule type" value="Genomic_DNA"/>
</dbReference>
<protein>
    <recommendedName>
        <fullName evidence="3">Asparagine synthetase domain-containing protein</fullName>
    </recommendedName>
</protein>
<proteinExistence type="predicted"/>
<sequence length="572" mass="61902">MFHPAALPGFLATGGAPARAVEDSTSVSRTQCGPIDVWRWGLESTPGDHVAFAVSRVVRDTHGAVSQARVAESMRTDPKALTRLLPPFGAAAGDETGAWMVADSMGFQQLFHTDAGSNSAGVMSSSALAAAWTVQADLDRERVGIQSLLGWQLGQGTLFAGIRKLSPGAVARIDERGVQITDADIPQLPRLELAEAVTAAAELLRTSLNALLDDHPDAVLQLTGGMDSRLLLSAIPEKRRRGLRAMTLEVPGKGDVAIASAISERYGIRHDVHGLTDVGDIDPAEAWDLCVADAVRLDGMSDPVALAAQRIGERAFDQGVRISGLGGEIARGFYYVGRIQDRPYTRKDAEQLASWRMFVNEAVEPGLLDLEFAAWARKAATDRVYQALRAGGDEWFRAADELYVRHRMQRWAGATDIAVADQRTVVNPMLDPGFLDIASQLTPQDKAGSRFLGALQMALDPELGQRPLDGRPAPSAYATPSRWQPAVDVVTTGRRLSRKAVQRLQRGNRPPAGGTVMAAKVVEHWRRQPDTLRPLGRLDFVRDEWLEDVLSGRVEPRPSSVAFVTNLVVATS</sequence>
<name>A0ABP5DH66_9MICO</name>
<dbReference type="Gene3D" id="3.40.50.620">
    <property type="entry name" value="HUPs"/>
    <property type="match status" value="1"/>
</dbReference>
<comment type="caution">
    <text evidence="1">The sequence shown here is derived from an EMBL/GenBank/DDBJ whole genome shotgun (WGS) entry which is preliminary data.</text>
</comment>
<dbReference type="InterPro" id="IPR014729">
    <property type="entry name" value="Rossmann-like_a/b/a_fold"/>
</dbReference>
<organism evidence="1 2">
    <name type="scientific">Microbacterium pumilum</name>
    <dbReference type="NCBI Taxonomy" id="344165"/>
    <lineage>
        <taxon>Bacteria</taxon>
        <taxon>Bacillati</taxon>
        <taxon>Actinomycetota</taxon>
        <taxon>Actinomycetes</taxon>
        <taxon>Micrococcales</taxon>
        <taxon>Microbacteriaceae</taxon>
        <taxon>Microbacterium</taxon>
    </lineage>
</organism>
<evidence type="ECO:0000313" key="2">
    <source>
        <dbReference type="Proteomes" id="UP001500326"/>
    </source>
</evidence>
<keyword evidence="2" id="KW-1185">Reference proteome</keyword>
<dbReference type="SUPFAM" id="SSF52402">
    <property type="entry name" value="Adenine nucleotide alpha hydrolases-like"/>
    <property type="match status" value="1"/>
</dbReference>
<evidence type="ECO:0008006" key="3">
    <source>
        <dbReference type="Google" id="ProtNLM"/>
    </source>
</evidence>